<evidence type="ECO:0000259" key="12">
    <source>
        <dbReference type="Pfam" id="PF02517"/>
    </source>
</evidence>
<dbReference type="Pfam" id="PF02517">
    <property type="entry name" value="Rce1-like"/>
    <property type="match status" value="1"/>
</dbReference>
<evidence type="ECO:0000256" key="1">
    <source>
        <dbReference type="ARBA" id="ARBA00004477"/>
    </source>
</evidence>
<dbReference type="PANTHER" id="PTHR13046:SF0">
    <property type="entry name" value="CAAX PRENYL PROTEASE 2"/>
    <property type="match status" value="1"/>
</dbReference>
<dbReference type="InterPro" id="IPR039731">
    <property type="entry name" value="Rce1"/>
</dbReference>
<evidence type="ECO:0000256" key="11">
    <source>
        <dbReference type="SAM" id="Phobius"/>
    </source>
</evidence>
<dbReference type="InterPro" id="IPR003675">
    <property type="entry name" value="Rce1/LyrA-like_dom"/>
</dbReference>
<feature type="transmembrane region" description="Helical" evidence="11">
    <location>
        <begin position="221"/>
        <end position="243"/>
    </location>
</feature>
<evidence type="ECO:0000313" key="13">
    <source>
        <dbReference type="EMBL" id="KAJ7081886.1"/>
    </source>
</evidence>
<protein>
    <recommendedName>
        <fullName evidence="10">intramembrane prenyl-peptidase Rce1</fullName>
        <ecNumber evidence="10">3.4.26.1</ecNumber>
    </recommendedName>
</protein>
<proteinExistence type="inferred from homology"/>
<dbReference type="GO" id="GO:0004222">
    <property type="term" value="F:metalloendopeptidase activity"/>
    <property type="evidence" value="ECO:0007669"/>
    <property type="project" value="InterPro"/>
</dbReference>
<dbReference type="AlphaFoldDB" id="A0AAD6XIX4"/>
<evidence type="ECO:0000256" key="5">
    <source>
        <dbReference type="ARBA" id="ARBA00022801"/>
    </source>
</evidence>
<comment type="catalytic activity">
    <reaction evidence="9">
        <text>Hydrolyzes the peptide bond -P2-(S-farnesyl or geranylgeranyl)C-P1'-P2'-P3'-COOH where P1' and P2' are amino acids with aliphatic sidechains and P3' is any C-terminal residue.</text>
        <dbReference type="EC" id="3.4.26.1"/>
    </reaction>
</comment>
<evidence type="ECO:0000256" key="10">
    <source>
        <dbReference type="ARBA" id="ARBA00049729"/>
    </source>
</evidence>
<evidence type="ECO:0000256" key="6">
    <source>
        <dbReference type="ARBA" id="ARBA00022824"/>
    </source>
</evidence>
<feature type="transmembrane region" description="Helical" evidence="11">
    <location>
        <begin position="12"/>
        <end position="34"/>
    </location>
</feature>
<evidence type="ECO:0000256" key="4">
    <source>
        <dbReference type="ARBA" id="ARBA00022692"/>
    </source>
</evidence>
<dbReference type="EMBL" id="JARJCN010000048">
    <property type="protein sequence ID" value="KAJ7081886.1"/>
    <property type="molecule type" value="Genomic_DNA"/>
</dbReference>
<name>A0AAD6XIX4_9AGAR</name>
<evidence type="ECO:0000256" key="3">
    <source>
        <dbReference type="ARBA" id="ARBA00022670"/>
    </source>
</evidence>
<keyword evidence="7 11" id="KW-1133">Transmembrane helix</keyword>
<comment type="subcellular location">
    <subcellularLocation>
        <location evidence="1">Endoplasmic reticulum membrane</location>
        <topology evidence="1">Multi-pass membrane protein</topology>
    </subcellularLocation>
</comment>
<dbReference type="PANTHER" id="PTHR13046">
    <property type="entry name" value="PROTEASE U48 CAAX PRENYL PROTEASE RCE1"/>
    <property type="match status" value="1"/>
</dbReference>
<organism evidence="13 14">
    <name type="scientific">Mycena belliarum</name>
    <dbReference type="NCBI Taxonomy" id="1033014"/>
    <lineage>
        <taxon>Eukaryota</taxon>
        <taxon>Fungi</taxon>
        <taxon>Dikarya</taxon>
        <taxon>Basidiomycota</taxon>
        <taxon>Agaricomycotina</taxon>
        <taxon>Agaricomycetes</taxon>
        <taxon>Agaricomycetidae</taxon>
        <taxon>Agaricales</taxon>
        <taxon>Marasmiineae</taxon>
        <taxon>Mycenaceae</taxon>
        <taxon>Mycena</taxon>
    </lineage>
</organism>
<dbReference type="EC" id="3.4.26.1" evidence="10"/>
<comment type="caution">
    <text evidence="13">The sequence shown here is derived from an EMBL/GenBank/DDBJ whole genome shotgun (WGS) entry which is preliminary data.</text>
</comment>
<feature type="transmembrane region" description="Helical" evidence="11">
    <location>
        <begin position="280"/>
        <end position="299"/>
    </location>
</feature>
<comment type="similarity">
    <text evidence="2">Belongs to the peptidase U48 family.</text>
</comment>
<dbReference type="GO" id="GO:0071586">
    <property type="term" value="P:CAAX-box protein processing"/>
    <property type="evidence" value="ECO:0007669"/>
    <property type="project" value="InterPro"/>
</dbReference>
<accession>A0AAD6XIX4</accession>
<feature type="transmembrane region" description="Helical" evidence="11">
    <location>
        <begin position="66"/>
        <end position="85"/>
    </location>
</feature>
<evidence type="ECO:0000313" key="14">
    <source>
        <dbReference type="Proteomes" id="UP001222325"/>
    </source>
</evidence>
<evidence type="ECO:0000256" key="2">
    <source>
        <dbReference type="ARBA" id="ARBA00006897"/>
    </source>
</evidence>
<keyword evidence="6" id="KW-0256">Endoplasmic reticulum</keyword>
<evidence type="ECO:0000256" key="7">
    <source>
        <dbReference type="ARBA" id="ARBA00022989"/>
    </source>
</evidence>
<evidence type="ECO:0000256" key="8">
    <source>
        <dbReference type="ARBA" id="ARBA00023136"/>
    </source>
</evidence>
<keyword evidence="5" id="KW-0378">Hydrolase</keyword>
<reference evidence="13" key="1">
    <citation type="submission" date="2023-03" db="EMBL/GenBank/DDBJ databases">
        <title>Massive genome expansion in bonnet fungi (Mycena s.s.) driven by repeated elements and novel gene families across ecological guilds.</title>
        <authorList>
            <consortium name="Lawrence Berkeley National Laboratory"/>
            <person name="Harder C.B."/>
            <person name="Miyauchi S."/>
            <person name="Viragh M."/>
            <person name="Kuo A."/>
            <person name="Thoen E."/>
            <person name="Andreopoulos B."/>
            <person name="Lu D."/>
            <person name="Skrede I."/>
            <person name="Drula E."/>
            <person name="Henrissat B."/>
            <person name="Morin E."/>
            <person name="Kohler A."/>
            <person name="Barry K."/>
            <person name="LaButti K."/>
            <person name="Morin E."/>
            <person name="Salamov A."/>
            <person name="Lipzen A."/>
            <person name="Mereny Z."/>
            <person name="Hegedus B."/>
            <person name="Baldrian P."/>
            <person name="Stursova M."/>
            <person name="Weitz H."/>
            <person name="Taylor A."/>
            <person name="Grigoriev I.V."/>
            <person name="Nagy L.G."/>
            <person name="Martin F."/>
            <person name="Kauserud H."/>
        </authorList>
    </citation>
    <scope>NUCLEOTIDE SEQUENCE</scope>
    <source>
        <strain evidence="13">CBHHK173m</strain>
    </source>
</reference>
<keyword evidence="14" id="KW-1185">Reference proteome</keyword>
<feature type="transmembrane region" description="Helical" evidence="11">
    <location>
        <begin position="105"/>
        <end position="127"/>
    </location>
</feature>
<evidence type="ECO:0000256" key="9">
    <source>
        <dbReference type="ARBA" id="ARBA00047280"/>
    </source>
</evidence>
<keyword evidence="8 11" id="KW-0472">Membrane</keyword>
<gene>
    <name evidence="13" type="ORF">B0H15DRAFT_924169</name>
</gene>
<dbReference type="GO" id="GO:0005789">
    <property type="term" value="C:endoplasmic reticulum membrane"/>
    <property type="evidence" value="ECO:0007669"/>
    <property type="project" value="UniProtKB-SubCell"/>
</dbReference>
<dbReference type="Proteomes" id="UP001222325">
    <property type="component" value="Unassembled WGS sequence"/>
</dbReference>
<keyword evidence="3" id="KW-0645">Protease</keyword>
<keyword evidence="4 11" id="KW-0812">Transmembrane</keyword>
<sequence>MPPIQAPMYPISALSSHLLALLFSGSYVGSLYVVRNARISPAKGPAAGHQVVAGSRDDPSVIRARLSAVTFASAFNCAVLYFLVAKHSPPSSTHSFATTLALLGVRWPASVLSCLQTPILFLGPLYASYLASELPGQAGFSVSRDFFKVFTTWIGFRNYIWAPLTEEIVFRACVLSVYAMSGSNHWKMIAFAPLVFGLAHVHHAWEAYTRLGRTSAALKRAVISTVFQTAYTTLFGAHASFLFLRTSSLAVPLSAHIFCNIMGVPQLSSELMSFPARKNAIRTVYVLGIVLFCATLRPWTRQGSIYWHAPVDFWRAATA</sequence>
<feature type="domain" description="CAAX prenyl protease 2/Lysostaphin resistance protein A-like" evidence="12">
    <location>
        <begin position="151"/>
        <end position="262"/>
    </location>
</feature>